<dbReference type="SUPFAM" id="SSF117856">
    <property type="entry name" value="AF0104/ALDC/Ptd012-like"/>
    <property type="match status" value="1"/>
</dbReference>
<dbReference type="EC" id="4.1.1.5" evidence="4 9"/>
<dbReference type="AlphaFoldDB" id="K2PL47"/>
<protein>
    <recommendedName>
        <fullName evidence="5 9">Alpha-acetolactate decarboxylase</fullName>
        <ecNumber evidence="4 9">4.1.1.5</ecNumber>
    </recommendedName>
</protein>
<dbReference type="Proteomes" id="UP000006787">
    <property type="component" value="Unassembled WGS sequence"/>
</dbReference>
<dbReference type="PATRIC" id="fig|1231377.3.peg.1660"/>
<dbReference type="PIRSF" id="PIRSF001332">
    <property type="entry name" value="Acetolac_decarb"/>
    <property type="match status" value="1"/>
</dbReference>
<evidence type="ECO:0000256" key="1">
    <source>
        <dbReference type="ARBA" id="ARBA00001784"/>
    </source>
</evidence>
<dbReference type="GO" id="GO:0047605">
    <property type="term" value="F:acetolactate decarboxylase activity"/>
    <property type="evidence" value="ECO:0007669"/>
    <property type="project" value="UniProtKB-UniRule"/>
</dbReference>
<comment type="caution">
    <text evidence="10">The sequence shown here is derived from an EMBL/GenBank/DDBJ whole genome shotgun (WGS) entry which is preliminary data.</text>
</comment>
<dbReference type="PANTHER" id="PTHR35524">
    <property type="entry name" value="ALPHA-ACETOLACTATE DECARBOXYLASE"/>
    <property type="match status" value="1"/>
</dbReference>
<dbReference type="RefSeq" id="WP_003136188.1">
    <property type="nucleotide sequence ID" value="NZ_AMQS01000028.1"/>
</dbReference>
<evidence type="ECO:0000256" key="8">
    <source>
        <dbReference type="ARBA" id="ARBA00023239"/>
    </source>
</evidence>
<dbReference type="EMBL" id="AMQS01000028">
    <property type="protein sequence ID" value="EKF50959.1"/>
    <property type="molecule type" value="Genomic_DNA"/>
</dbReference>
<organism evidence="10 11">
    <name type="scientific">Lactococcus garvieae DCC43</name>
    <dbReference type="NCBI Taxonomy" id="1231377"/>
    <lineage>
        <taxon>Bacteria</taxon>
        <taxon>Bacillati</taxon>
        <taxon>Bacillota</taxon>
        <taxon>Bacilli</taxon>
        <taxon>Lactobacillales</taxon>
        <taxon>Streptococcaceae</taxon>
        <taxon>Lactococcus</taxon>
    </lineage>
</organism>
<dbReference type="CDD" id="cd17299">
    <property type="entry name" value="acetolactate_decarboxylase"/>
    <property type="match status" value="1"/>
</dbReference>
<evidence type="ECO:0000256" key="7">
    <source>
        <dbReference type="ARBA" id="ARBA00023061"/>
    </source>
</evidence>
<keyword evidence="6 9" id="KW-0210">Decarboxylase</keyword>
<evidence type="ECO:0000256" key="4">
    <source>
        <dbReference type="ARBA" id="ARBA00013204"/>
    </source>
</evidence>
<dbReference type="PANTHER" id="PTHR35524:SF1">
    <property type="entry name" value="ALPHA-ACETOLACTATE DECARBOXYLASE"/>
    <property type="match status" value="1"/>
</dbReference>
<evidence type="ECO:0000313" key="10">
    <source>
        <dbReference type="EMBL" id="EKF50959.1"/>
    </source>
</evidence>
<dbReference type="InterPro" id="IPR005128">
    <property type="entry name" value="Acetolactate_a_deCO2ase"/>
</dbReference>
<comment type="pathway">
    <text evidence="2 9">Polyol metabolism; (R,R)-butane-2,3-diol biosynthesis; (R,R)-butane-2,3-diol from pyruvate: step 2/3.</text>
</comment>
<dbReference type="NCBIfam" id="TIGR01252">
    <property type="entry name" value="acetolac_decarb"/>
    <property type="match status" value="1"/>
</dbReference>
<dbReference type="eggNOG" id="COG3527">
    <property type="taxonomic scope" value="Bacteria"/>
</dbReference>
<proteinExistence type="inferred from homology"/>
<dbReference type="GO" id="GO:0045151">
    <property type="term" value="P:acetoin biosynthetic process"/>
    <property type="evidence" value="ECO:0007669"/>
    <property type="project" value="UniProtKB-UniRule"/>
</dbReference>
<accession>K2PL47</accession>
<gene>
    <name evidence="10" type="ORF">C426_1681</name>
</gene>
<dbReference type="Pfam" id="PF03306">
    <property type="entry name" value="AAL_decarboxy"/>
    <property type="match status" value="1"/>
</dbReference>
<evidence type="ECO:0000256" key="6">
    <source>
        <dbReference type="ARBA" id="ARBA00022793"/>
    </source>
</evidence>
<keyword evidence="7 9" id="KW-0005">Acetoin biosynthesis</keyword>
<evidence type="ECO:0000313" key="11">
    <source>
        <dbReference type="Proteomes" id="UP000006787"/>
    </source>
</evidence>
<evidence type="ECO:0000256" key="9">
    <source>
        <dbReference type="PIRNR" id="PIRNR001332"/>
    </source>
</evidence>
<reference evidence="10 11" key="1">
    <citation type="journal article" date="2012" name="J. Bacteriol.">
        <title>Genome Sequence of the Bacteriocin-Producing Strain Lactococcus garvieae DCC43.</title>
        <authorList>
            <person name="Gabrielsen C."/>
            <person name="Brede D.A."/>
            <person name="Hernandez P.E."/>
            <person name="Nes I.F."/>
            <person name="Diep D.B."/>
        </authorList>
    </citation>
    <scope>NUCLEOTIDE SEQUENCE [LARGE SCALE GENOMIC DNA]</scope>
    <source>
        <strain evidence="10 11">DCC43</strain>
    </source>
</reference>
<name>K2PL47_9LACT</name>
<dbReference type="UniPathway" id="UPA00626">
    <property type="reaction ID" value="UER00678"/>
</dbReference>
<evidence type="ECO:0000256" key="2">
    <source>
        <dbReference type="ARBA" id="ARBA00005170"/>
    </source>
</evidence>
<evidence type="ECO:0000256" key="3">
    <source>
        <dbReference type="ARBA" id="ARBA00007106"/>
    </source>
</evidence>
<comment type="similarity">
    <text evidence="3 9">Belongs to the alpha-acetolactate decarboxylase family.</text>
</comment>
<evidence type="ECO:0000256" key="5">
    <source>
        <dbReference type="ARBA" id="ARBA00020164"/>
    </source>
</evidence>
<keyword evidence="8 9" id="KW-0456">Lyase</keyword>
<sequence>MKLFQHNTLAALMSGLYEGTLTIGDLLEKGNFGIGTLAGINGELIVLDGEAYIATGDKKVRKVQAEETVPYAAVTHHKVSLSFQQEEKISSAELFTKIENKFTSENTFYTVKMEGSFDTMHVRMAPGAREGEPFAEVAKNQPEYEEKNVKGTVVGFWTPKMFHGVSVAGYHLHFLADSCDFGGHILGFSGFSGKVEIGQVDALEQNFPTQSENFLKAKFNLDQLKKDIEQAE</sequence>
<comment type="catalytic activity">
    <reaction evidence="1 9">
        <text>(2S)-2-acetolactate + H(+) = (R)-acetoin + CO2</text>
        <dbReference type="Rhea" id="RHEA:21580"/>
        <dbReference type="ChEBI" id="CHEBI:15378"/>
        <dbReference type="ChEBI" id="CHEBI:15686"/>
        <dbReference type="ChEBI" id="CHEBI:16526"/>
        <dbReference type="ChEBI" id="CHEBI:58476"/>
        <dbReference type="EC" id="4.1.1.5"/>
    </reaction>
</comment>
<dbReference type="Gene3D" id="3.30.1330.80">
    <property type="entry name" value="Hypothetical protein, similar to alpha- acetolactate decarboxylase, domain 2"/>
    <property type="match status" value="2"/>
</dbReference>